<dbReference type="Pfam" id="PF00067">
    <property type="entry name" value="p450"/>
    <property type="match status" value="1"/>
</dbReference>
<evidence type="ECO:0000256" key="6">
    <source>
        <dbReference type="ARBA" id="ARBA00023033"/>
    </source>
</evidence>
<dbReference type="InterPro" id="IPR050651">
    <property type="entry name" value="Plant_Cytochrome_P450_Monoox"/>
</dbReference>
<evidence type="ECO:0000256" key="4">
    <source>
        <dbReference type="ARBA" id="ARBA00023002"/>
    </source>
</evidence>
<keyword evidence="8" id="KW-0812">Transmembrane</keyword>
<protein>
    <recommendedName>
        <fullName evidence="10">Cytochrome P450</fullName>
    </recommendedName>
</protein>
<comment type="similarity">
    <text evidence="1">Belongs to the cytochrome P450 family.</text>
</comment>
<keyword evidence="6" id="KW-0503">Monooxygenase</keyword>
<reference evidence="9" key="1">
    <citation type="submission" date="2018-02" db="EMBL/GenBank/DDBJ databases">
        <authorList>
            <person name="Cohen D.B."/>
            <person name="Kent A.D."/>
        </authorList>
    </citation>
    <scope>NUCLEOTIDE SEQUENCE</scope>
</reference>
<dbReference type="InterPro" id="IPR002401">
    <property type="entry name" value="Cyt_P450_E_grp-I"/>
</dbReference>
<evidence type="ECO:0000256" key="8">
    <source>
        <dbReference type="SAM" id="Phobius"/>
    </source>
</evidence>
<dbReference type="InterPro" id="IPR036396">
    <property type="entry name" value="Cyt_P450_sf"/>
</dbReference>
<keyword evidence="3 7" id="KW-0479">Metal-binding</keyword>
<accession>A0A2N9GVL0</accession>
<evidence type="ECO:0000313" key="9">
    <source>
        <dbReference type="EMBL" id="SPD03573.1"/>
    </source>
</evidence>
<keyword evidence="8" id="KW-0472">Membrane</keyword>
<sequence length="522" mass="58671">MDFFLPHLSTIIAGLLAIFIISYFIQKRFGASKKQKAPEAAGGWPLIGHLRLFTGSQLPHISLGDLAEKYGPAFTIRIGVHPALVISSWEMAKECFTTNDVAACSRPKFIAAKHFSYDYAMFGFSPYGPFWREIRKIIALELLSNHQLELLKDIRVSETETSLKELYKLWTKKNDGSSRVLVEMKQWFGDLTLNVILRMVAGKRFFGAIAASDEKEARRCQKAFREFFQMMGLSLVGDAIPWLGWLDLGGHQKAMKTTAKEMDCLVSEWLEEHKQKRDSGEGKRQQDFMAVMLSILDGVDLAGYDADSVNKATCLNMIAGGNDTTMVTLTWTLSLLLNNPHTLKKAQEELDINVGKGRLVNEADINNLFYLQAVIKEALRLYPPGPLSGPREFHEDCTIGDYHVPKGTRLIVNLWKIQTDPRVWSDPLDFKPERFLTTHKDVDVKGQNFELIPFASGRRACPGISFSLQMLHLTLASLIHAFEISTPSNAPVDMTASFGLTNIKSTPLEVVVRPRLPSNLYE</sequence>
<dbReference type="EMBL" id="OIVN01002433">
    <property type="protein sequence ID" value="SPD03573.1"/>
    <property type="molecule type" value="Genomic_DNA"/>
</dbReference>
<dbReference type="AlphaFoldDB" id="A0A2N9GVL0"/>
<organism evidence="9">
    <name type="scientific">Fagus sylvatica</name>
    <name type="common">Beechnut</name>
    <dbReference type="NCBI Taxonomy" id="28930"/>
    <lineage>
        <taxon>Eukaryota</taxon>
        <taxon>Viridiplantae</taxon>
        <taxon>Streptophyta</taxon>
        <taxon>Embryophyta</taxon>
        <taxon>Tracheophyta</taxon>
        <taxon>Spermatophyta</taxon>
        <taxon>Magnoliopsida</taxon>
        <taxon>eudicotyledons</taxon>
        <taxon>Gunneridae</taxon>
        <taxon>Pentapetalae</taxon>
        <taxon>rosids</taxon>
        <taxon>fabids</taxon>
        <taxon>Fagales</taxon>
        <taxon>Fagaceae</taxon>
        <taxon>Fagus</taxon>
    </lineage>
</organism>
<dbReference type="GO" id="GO:0020037">
    <property type="term" value="F:heme binding"/>
    <property type="evidence" value="ECO:0007669"/>
    <property type="project" value="InterPro"/>
</dbReference>
<dbReference type="Gene3D" id="1.10.630.10">
    <property type="entry name" value="Cytochrome P450"/>
    <property type="match status" value="1"/>
</dbReference>
<keyword evidence="8" id="KW-1133">Transmembrane helix</keyword>
<comment type="cofactor">
    <cofactor evidence="7">
        <name>heme</name>
        <dbReference type="ChEBI" id="CHEBI:30413"/>
    </cofactor>
</comment>
<evidence type="ECO:0000256" key="2">
    <source>
        <dbReference type="ARBA" id="ARBA00022617"/>
    </source>
</evidence>
<dbReference type="GO" id="GO:0004497">
    <property type="term" value="F:monooxygenase activity"/>
    <property type="evidence" value="ECO:0007669"/>
    <property type="project" value="UniProtKB-KW"/>
</dbReference>
<evidence type="ECO:0000256" key="5">
    <source>
        <dbReference type="ARBA" id="ARBA00023004"/>
    </source>
</evidence>
<dbReference type="CDD" id="cd20654">
    <property type="entry name" value="CYP82"/>
    <property type="match status" value="1"/>
</dbReference>
<dbReference type="GO" id="GO:0016705">
    <property type="term" value="F:oxidoreductase activity, acting on paired donors, with incorporation or reduction of molecular oxygen"/>
    <property type="evidence" value="ECO:0007669"/>
    <property type="project" value="InterPro"/>
</dbReference>
<evidence type="ECO:0000256" key="3">
    <source>
        <dbReference type="ARBA" id="ARBA00022723"/>
    </source>
</evidence>
<dbReference type="FunFam" id="1.10.630.10:FF:000026">
    <property type="entry name" value="Cytochrome P450 82C4"/>
    <property type="match status" value="1"/>
</dbReference>
<dbReference type="PANTHER" id="PTHR47947">
    <property type="entry name" value="CYTOCHROME P450 82C3-RELATED"/>
    <property type="match status" value="1"/>
</dbReference>
<keyword evidence="5 7" id="KW-0408">Iron</keyword>
<name>A0A2N9GVL0_FAGSY</name>
<evidence type="ECO:0000256" key="7">
    <source>
        <dbReference type="PIRSR" id="PIRSR602401-1"/>
    </source>
</evidence>
<dbReference type="PRINTS" id="PR00385">
    <property type="entry name" value="P450"/>
</dbReference>
<feature type="binding site" description="axial binding residue" evidence="7">
    <location>
        <position position="461"/>
    </location>
    <ligand>
        <name>heme</name>
        <dbReference type="ChEBI" id="CHEBI:30413"/>
    </ligand>
    <ligandPart>
        <name>Fe</name>
        <dbReference type="ChEBI" id="CHEBI:18248"/>
    </ligandPart>
</feature>
<keyword evidence="4" id="KW-0560">Oxidoreductase</keyword>
<dbReference type="GO" id="GO:0005506">
    <property type="term" value="F:iron ion binding"/>
    <property type="evidence" value="ECO:0007669"/>
    <property type="project" value="InterPro"/>
</dbReference>
<proteinExistence type="inferred from homology"/>
<evidence type="ECO:0008006" key="10">
    <source>
        <dbReference type="Google" id="ProtNLM"/>
    </source>
</evidence>
<dbReference type="PRINTS" id="PR00463">
    <property type="entry name" value="EP450I"/>
</dbReference>
<dbReference type="PANTHER" id="PTHR47947:SF39">
    <property type="entry name" value="CYTOCHROME P450"/>
    <property type="match status" value="1"/>
</dbReference>
<keyword evidence="2 7" id="KW-0349">Heme</keyword>
<dbReference type="InterPro" id="IPR001128">
    <property type="entry name" value="Cyt_P450"/>
</dbReference>
<dbReference type="SUPFAM" id="SSF48264">
    <property type="entry name" value="Cytochrome P450"/>
    <property type="match status" value="1"/>
</dbReference>
<evidence type="ECO:0000256" key="1">
    <source>
        <dbReference type="ARBA" id="ARBA00010617"/>
    </source>
</evidence>
<feature type="transmembrane region" description="Helical" evidence="8">
    <location>
        <begin position="6"/>
        <end position="25"/>
    </location>
</feature>
<gene>
    <name evidence="9" type="ORF">FSB_LOCUS31455</name>
</gene>